<dbReference type="KEGG" id="psym:J1N51_03065"/>
<dbReference type="Proteomes" id="UP000682739">
    <property type="component" value="Chromosome"/>
</dbReference>
<evidence type="ECO:0000313" key="4">
    <source>
        <dbReference type="Proteomes" id="UP000682739"/>
    </source>
</evidence>
<dbReference type="RefSeq" id="WP_208832528.1">
    <property type="nucleotide sequence ID" value="NZ_CP072110.1"/>
</dbReference>
<dbReference type="Pfam" id="PF07859">
    <property type="entry name" value="Abhydrolase_3"/>
    <property type="match status" value="1"/>
</dbReference>
<sequence length="320" mass="35926">MRGTLANHLQGFINDVNAALNKAREDGITPTPELARENLTKLSGFVTQIPQIAFAEERRIYHEQIEIPVRVYSPNPQKELPVLIYFHGGGHMCGSTELYDPMCRKLAIAGDCVVISVDYRLAPEFPYPAGVNDCEAVVKKYHQALVHVGYSNTVMIGGDSAGGAICGTLTMRKEDDPELNFSKQILIYPSLDYTMSQPSIQENGEGYLLERTRIQWYFDNYFDDYEDRKLCSPLFAELSEKMPDTLLIVAGCDPLRDEGLLYAQQLTDAGHRVVVREFAHMIHAFMNIEDLVPDECRELYKVIGDFINEDLPSTIAPPAA</sequence>
<dbReference type="AlphaFoldDB" id="A0A975DCK5"/>
<gene>
    <name evidence="3" type="ORF">J1N51_03065</name>
</gene>
<dbReference type="EMBL" id="CP072110">
    <property type="protein sequence ID" value="QTH64474.1"/>
    <property type="molecule type" value="Genomic_DNA"/>
</dbReference>
<organism evidence="3 4">
    <name type="scientific">Psychrosphaera ytuae</name>
    <dbReference type="NCBI Taxonomy" id="2820710"/>
    <lineage>
        <taxon>Bacteria</taxon>
        <taxon>Pseudomonadati</taxon>
        <taxon>Pseudomonadota</taxon>
        <taxon>Gammaproteobacteria</taxon>
        <taxon>Alteromonadales</taxon>
        <taxon>Pseudoalteromonadaceae</taxon>
        <taxon>Psychrosphaera</taxon>
    </lineage>
</organism>
<dbReference type="PANTHER" id="PTHR48081">
    <property type="entry name" value="AB HYDROLASE SUPERFAMILY PROTEIN C4A8.06C"/>
    <property type="match status" value="1"/>
</dbReference>
<proteinExistence type="predicted"/>
<dbReference type="InterPro" id="IPR013094">
    <property type="entry name" value="AB_hydrolase_3"/>
</dbReference>
<protein>
    <submittedName>
        <fullName evidence="3">Alpha/beta hydrolase</fullName>
    </submittedName>
</protein>
<evidence type="ECO:0000256" key="1">
    <source>
        <dbReference type="ARBA" id="ARBA00022801"/>
    </source>
</evidence>
<dbReference type="PANTHER" id="PTHR48081:SF8">
    <property type="entry name" value="ALPHA_BETA HYDROLASE FOLD-3 DOMAIN-CONTAINING PROTEIN-RELATED"/>
    <property type="match status" value="1"/>
</dbReference>
<dbReference type="Gene3D" id="3.40.50.1820">
    <property type="entry name" value="alpha/beta hydrolase"/>
    <property type="match status" value="1"/>
</dbReference>
<dbReference type="InterPro" id="IPR050300">
    <property type="entry name" value="GDXG_lipolytic_enzyme"/>
</dbReference>
<dbReference type="GO" id="GO:0016787">
    <property type="term" value="F:hydrolase activity"/>
    <property type="evidence" value="ECO:0007669"/>
    <property type="project" value="UniProtKB-KW"/>
</dbReference>
<name>A0A975DCK5_9GAMM</name>
<feature type="domain" description="Alpha/beta hydrolase fold-3" evidence="2">
    <location>
        <begin position="83"/>
        <end position="286"/>
    </location>
</feature>
<accession>A0A975DCK5</accession>
<reference evidence="3" key="1">
    <citation type="submission" date="2021-03" db="EMBL/GenBank/DDBJ databases">
        <title>Description of Psychrosphaera ytuae sp. nov. isolated from deep sea sediment of South China Sea.</title>
        <authorList>
            <person name="Zhang J."/>
            <person name="Xu X.-D."/>
        </authorList>
    </citation>
    <scope>NUCLEOTIDE SEQUENCE</scope>
    <source>
        <strain evidence="3">MTZ26</strain>
    </source>
</reference>
<keyword evidence="1 3" id="KW-0378">Hydrolase</keyword>
<evidence type="ECO:0000259" key="2">
    <source>
        <dbReference type="Pfam" id="PF07859"/>
    </source>
</evidence>
<dbReference type="SUPFAM" id="SSF53474">
    <property type="entry name" value="alpha/beta-Hydrolases"/>
    <property type="match status" value="1"/>
</dbReference>
<dbReference type="InterPro" id="IPR029058">
    <property type="entry name" value="AB_hydrolase_fold"/>
</dbReference>
<keyword evidence="4" id="KW-1185">Reference proteome</keyword>
<evidence type="ECO:0000313" key="3">
    <source>
        <dbReference type="EMBL" id="QTH64474.1"/>
    </source>
</evidence>